<dbReference type="Pfam" id="PF00004">
    <property type="entry name" value="AAA"/>
    <property type="match status" value="1"/>
</dbReference>
<proteinExistence type="predicted"/>
<dbReference type="InterPro" id="IPR003593">
    <property type="entry name" value="AAA+_ATPase"/>
</dbReference>
<evidence type="ECO:0000313" key="5">
    <source>
        <dbReference type="EMBL" id="KAF5829605.1"/>
    </source>
</evidence>
<dbReference type="CDD" id="cd19481">
    <property type="entry name" value="RecA-like_protease"/>
    <property type="match status" value="1"/>
</dbReference>
<comment type="caution">
    <text evidence="5">The sequence shown here is derived from an EMBL/GenBank/DDBJ whole genome shotgun (WGS) entry which is preliminary data.</text>
</comment>
<dbReference type="Proteomes" id="UP000815325">
    <property type="component" value="Unassembled WGS sequence"/>
</dbReference>
<keyword evidence="1" id="KW-0547">Nucleotide-binding</keyword>
<dbReference type="GO" id="GO:0016787">
    <property type="term" value="F:hydrolase activity"/>
    <property type="evidence" value="ECO:0007669"/>
    <property type="project" value="UniProtKB-KW"/>
</dbReference>
<dbReference type="InterPro" id="IPR050168">
    <property type="entry name" value="AAA_ATPase_domain"/>
</dbReference>
<sequence length="671" mass="70807">MKNIRPLLHARPSWVLHTQLAPLQTFLLQSTFLPHAAWAKLLEPQVFKLFSNTSTSHGQRGLALDASALAAKDRGCATLASTSAASSSTQLSNTSLLGRGLRVGSRWLQGTQRGLTCQSHSSRGKGGGRSQGHHGWGSNGQWTPPSMGVAAAAAFAASVMGWGAKAALAEAGPPSPVAAAQASVDAAWEEVSEDLQRLNARLPRRSAPFVGKPPKVSTLGSDGVEVVVPLREGADANAVLAELLEGFASRKGGAGSRSSSMQTHSSGAARTVHLDVHEEGSRGGKAGSSGAGGGHVTARLHMPPPGSADLGSLVITKRGPQGFSQQLMAEMAEAMEQHQGVFGEAEEGEAAEWPGSVHDDLPAHRPQRLGPGGKGRPAEEEGGYDWGSPQAAQAVKQLQLTCCTGNQAAAGGYEEQKRMIEDCLLLPLLRPDVYESVTKATRQLPASNRPRAVLFEGPPGTGKGHADHLLETEVVSPESEGLLAKVFKAAEALGGAIIFIDELDSLGGSRERGDMHEASRRLLSVLLREMDGFDAAGKRAVVIGATNRKVDLDPALMSRFDLSITFGVPDESCRALILKQYAQQLNPKELQQLAAAAGPSTSGRDLRDLCEHAERRWASKIIRKEAPEGSLPPIKEYLASASERLATIRQTTATANRPVAAAYPFSFLPPR</sequence>
<dbReference type="InterPro" id="IPR003959">
    <property type="entry name" value="ATPase_AAA_core"/>
</dbReference>
<dbReference type="InterPro" id="IPR027417">
    <property type="entry name" value="P-loop_NTPase"/>
</dbReference>
<keyword evidence="2" id="KW-0067">ATP-binding</keyword>
<dbReference type="SUPFAM" id="SSF52540">
    <property type="entry name" value="P-loop containing nucleoside triphosphate hydrolases"/>
    <property type="match status" value="1"/>
</dbReference>
<dbReference type="SMART" id="SM00382">
    <property type="entry name" value="AAA"/>
    <property type="match status" value="1"/>
</dbReference>
<feature type="domain" description="AAA+ ATPase" evidence="4">
    <location>
        <begin position="449"/>
        <end position="570"/>
    </location>
</feature>
<dbReference type="PANTHER" id="PTHR23077:SF171">
    <property type="entry name" value="NUCLEAR VALOSIN-CONTAINING PROTEIN-LIKE"/>
    <property type="match status" value="1"/>
</dbReference>
<dbReference type="PANTHER" id="PTHR23077">
    <property type="entry name" value="AAA-FAMILY ATPASE"/>
    <property type="match status" value="1"/>
</dbReference>
<organism evidence="5 6">
    <name type="scientific">Dunaliella salina</name>
    <name type="common">Green alga</name>
    <name type="synonym">Protococcus salinus</name>
    <dbReference type="NCBI Taxonomy" id="3046"/>
    <lineage>
        <taxon>Eukaryota</taxon>
        <taxon>Viridiplantae</taxon>
        <taxon>Chlorophyta</taxon>
        <taxon>core chlorophytes</taxon>
        <taxon>Chlorophyceae</taxon>
        <taxon>CS clade</taxon>
        <taxon>Chlamydomonadales</taxon>
        <taxon>Dunaliellaceae</taxon>
        <taxon>Dunaliella</taxon>
    </lineage>
</organism>
<evidence type="ECO:0000313" key="6">
    <source>
        <dbReference type="Proteomes" id="UP000815325"/>
    </source>
</evidence>
<evidence type="ECO:0000256" key="2">
    <source>
        <dbReference type="ARBA" id="ARBA00022840"/>
    </source>
</evidence>
<feature type="region of interest" description="Disordered" evidence="3">
    <location>
        <begin position="112"/>
        <end position="142"/>
    </location>
</feature>
<gene>
    <name evidence="5" type="ORF">DUNSADRAFT_15845</name>
</gene>
<protein>
    <submittedName>
        <fullName evidence="5">P-loop containing nucleoside triphosphate hydrolase protein</fullName>
    </submittedName>
</protein>
<feature type="region of interest" description="Disordered" evidence="3">
    <location>
        <begin position="345"/>
        <end position="387"/>
    </location>
</feature>
<accession>A0ABQ7G4S6</accession>
<reference evidence="5" key="1">
    <citation type="submission" date="2017-08" db="EMBL/GenBank/DDBJ databases">
        <authorList>
            <person name="Polle J.E."/>
            <person name="Barry K."/>
            <person name="Cushman J."/>
            <person name="Schmutz J."/>
            <person name="Tran D."/>
            <person name="Hathwaick L.T."/>
            <person name="Yim W.C."/>
            <person name="Jenkins J."/>
            <person name="Mckie-Krisberg Z.M."/>
            <person name="Prochnik S."/>
            <person name="Lindquist E."/>
            <person name="Dockter R.B."/>
            <person name="Adam C."/>
            <person name="Molina H."/>
            <person name="Bunkerborg J."/>
            <person name="Jin E."/>
            <person name="Buchheim M."/>
            <person name="Magnuson J."/>
        </authorList>
    </citation>
    <scope>NUCLEOTIDE SEQUENCE</scope>
    <source>
        <strain evidence="5">CCAP 19/18</strain>
    </source>
</reference>
<keyword evidence="5" id="KW-0378">Hydrolase</keyword>
<keyword evidence="6" id="KW-1185">Reference proteome</keyword>
<dbReference type="EMBL" id="MU070136">
    <property type="protein sequence ID" value="KAF5829605.1"/>
    <property type="molecule type" value="Genomic_DNA"/>
</dbReference>
<dbReference type="Gene3D" id="1.10.8.60">
    <property type="match status" value="1"/>
</dbReference>
<feature type="compositionally biased region" description="Gly residues" evidence="3">
    <location>
        <begin position="124"/>
        <end position="138"/>
    </location>
</feature>
<evidence type="ECO:0000256" key="3">
    <source>
        <dbReference type="SAM" id="MobiDB-lite"/>
    </source>
</evidence>
<dbReference type="Gene3D" id="3.40.50.300">
    <property type="entry name" value="P-loop containing nucleotide triphosphate hydrolases"/>
    <property type="match status" value="2"/>
</dbReference>
<evidence type="ECO:0000259" key="4">
    <source>
        <dbReference type="SMART" id="SM00382"/>
    </source>
</evidence>
<name>A0ABQ7G4S6_DUNSA</name>
<evidence type="ECO:0000256" key="1">
    <source>
        <dbReference type="ARBA" id="ARBA00022741"/>
    </source>
</evidence>